<gene>
    <name evidence="2" type="ORF">B0I29_12842</name>
</gene>
<dbReference type="Proteomes" id="UP000249341">
    <property type="component" value="Unassembled WGS sequence"/>
</dbReference>
<keyword evidence="1" id="KW-0812">Transmembrane</keyword>
<feature type="transmembrane region" description="Helical" evidence="1">
    <location>
        <begin position="42"/>
        <end position="61"/>
    </location>
</feature>
<name>A0A327YXA4_9ACTN</name>
<keyword evidence="1" id="KW-1133">Transmembrane helix</keyword>
<sequence>MLPDLDNAGRDLGVAAMASGAGAALAPLLASSIVAISGGYALIWPVAAGLAAVAGIVVLRVRGAR</sequence>
<dbReference type="AlphaFoldDB" id="A0A327YXA4"/>
<feature type="transmembrane region" description="Helical" evidence="1">
    <location>
        <begin position="12"/>
        <end position="36"/>
    </location>
</feature>
<evidence type="ECO:0008006" key="4">
    <source>
        <dbReference type="Google" id="ProtNLM"/>
    </source>
</evidence>
<dbReference type="EMBL" id="QLMJ01000028">
    <property type="protein sequence ID" value="RAK26210.1"/>
    <property type="molecule type" value="Genomic_DNA"/>
</dbReference>
<comment type="caution">
    <text evidence="2">The sequence shown here is derived from an EMBL/GenBank/DDBJ whole genome shotgun (WGS) entry which is preliminary data.</text>
</comment>
<protein>
    <recommendedName>
        <fullName evidence="4">MFS transporter</fullName>
    </recommendedName>
</protein>
<evidence type="ECO:0000313" key="2">
    <source>
        <dbReference type="EMBL" id="RAK26210.1"/>
    </source>
</evidence>
<reference evidence="2 3" key="1">
    <citation type="submission" date="2018-06" db="EMBL/GenBank/DDBJ databases">
        <title>Genomic Encyclopedia of Type Strains, Phase III (KMG-III): the genomes of soil and plant-associated and newly described type strains.</title>
        <authorList>
            <person name="Whitman W."/>
        </authorList>
    </citation>
    <scope>NUCLEOTIDE SEQUENCE [LARGE SCALE GENOMIC DNA]</scope>
    <source>
        <strain evidence="2 3">CGMCC 4.7090</strain>
    </source>
</reference>
<keyword evidence="1" id="KW-0472">Membrane</keyword>
<proteinExistence type="predicted"/>
<dbReference type="SUPFAM" id="SSF103473">
    <property type="entry name" value="MFS general substrate transporter"/>
    <property type="match status" value="1"/>
</dbReference>
<accession>A0A327YXA4</accession>
<evidence type="ECO:0000256" key="1">
    <source>
        <dbReference type="SAM" id="Phobius"/>
    </source>
</evidence>
<organism evidence="2 3">
    <name type="scientific">Actinoplanes lutulentus</name>
    <dbReference type="NCBI Taxonomy" id="1287878"/>
    <lineage>
        <taxon>Bacteria</taxon>
        <taxon>Bacillati</taxon>
        <taxon>Actinomycetota</taxon>
        <taxon>Actinomycetes</taxon>
        <taxon>Micromonosporales</taxon>
        <taxon>Micromonosporaceae</taxon>
        <taxon>Actinoplanes</taxon>
    </lineage>
</organism>
<keyword evidence="3" id="KW-1185">Reference proteome</keyword>
<dbReference type="InterPro" id="IPR036259">
    <property type="entry name" value="MFS_trans_sf"/>
</dbReference>
<dbReference type="Gene3D" id="1.20.1250.20">
    <property type="entry name" value="MFS general substrate transporter like domains"/>
    <property type="match status" value="1"/>
</dbReference>
<evidence type="ECO:0000313" key="3">
    <source>
        <dbReference type="Proteomes" id="UP000249341"/>
    </source>
</evidence>